<dbReference type="SUPFAM" id="SSF51905">
    <property type="entry name" value="FAD/NAD(P)-binding domain"/>
    <property type="match status" value="1"/>
</dbReference>
<dbReference type="NCBIfam" id="TIGR00292">
    <property type="entry name" value="sulfide-dependent adenosine diphosphate thiazole synthase"/>
    <property type="match status" value="1"/>
</dbReference>
<keyword evidence="10" id="KW-1185">Reference proteome</keyword>
<dbReference type="RefSeq" id="WP_055428767.1">
    <property type="nucleotide sequence ID" value="NZ_CP015105.1"/>
</dbReference>
<feature type="binding site" evidence="6">
    <location>
        <position position="226"/>
    </location>
    <ligand>
        <name>glycine</name>
        <dbReference type="ChEBI" id="CHEBI:57305"/>
    </ligand>
</feature>
<dbReference type="OrthoDB" id="4240at2157"/>
<dbReference type="GO" id="GO:0009228">
    <property type="term" value="P:thiamine biosynthetic process"/>
    <property type="evidence" value="ECO:0007669"/>
    <property type="project" value="UniProtKB-KW"/>
</dbReference>
<dbReference type="InterPro" id="IPR036188">
    <property type="entry name" value="FAD/NAD-bd_sf"/>
</dbReference>
<keyword evidence="7" id="KW-0413">Isomerase</keyword>
<dbReference type="GO" id="GO:0052837">
    <property type="term" value="P:thiazole biosynthetic process"/>
    <property type="evidence" value="ECO:0007669"/>
    <property type="project" value="UniProtKB-UniRule"/>
</dbReference>
<dbReference type="GO" id="GO:0016763">
    <property type="term" value="F:pentosyltransferase activity"/>
    <property type="evidence" value="ECO:0007669"/>
    <property type="project" value="UniProtKB-UniRule"/>
</dbReference>
<evidence type="ECO:0000313" key="8">
    <source>
        <dbReference type="EMBL" id="KQH83110.1"/>
    </source>
</evidence>
<reference evidence="8 9" key="1">
    <citation type="submission" date="2015-08" db="EMBL/GenBank/DDBJ databases">
        <title>Thermococcus thioreducens DSM 14981 genome sequencing.</title>
        <authorList>
            <person name="Hong S.-J."/>
            <person name="Kim M.-C."/>
            <person name="Shin J.-H."/>
        </authorList>
    </citation>
    <scope>NUCLEOTIDE SEQUENCE [LARGE SCALE GENOMIC DNA]</scope>
    <source>
        <strain evidence="8 9">DSM 14981</strain>
    </source>
</reference>
<feature type="binding site" description="in other chain" evidence="6">
    <location>
        <position position="62"/>
    </location>
    <ligand>
        <name>NAD(+)</name>
        <dbReference type="ChEBI" id="CHEBI:57540"/>
        <note>ligand shared between two adjacent protomers</note>
    </ligand>
</feature>
<dbReference type="InterPro" id="IPR022828">
    <property type="entry name" value="Thi4_prok"/>
</dbReference>
<name>A0A0Q2RGE4_9EURY</name>
<sequence length="252" mass="27119">MMREMEISRAIIEAYTRELLESLSLDVAIVGAGPSGMVASYYLAKNGAKVAVFEKKLSIGGGIWGGAMGFNKIVVQEEAREILDEFGITYKPLGKGLYVADAIETATTIASKAVKAGVRFFNMVEVEDLVVKDDRVAGIVINWTPVLMTGLHVDPLTVEAKFVIDSTGHGAQISQHLVRRGMLEVPGEGPMWAEKGEELTVEHTREIFPGLYVTGMAANAISGAPRMGPIFGGMFLSGRKAAFEILEKLGRG</sequence>
<dbReference type="Proteomes" id="UP000250136">
    <property type="component" value="Chromosome"/>
</dbReference>
<dbReference type="STRING" id="277988.SAMN05216170_0858"/>
<evidence type="ECO:0000313" key="7">
    <source>
        <dbReference type="EMBL" id="ASJ12380.1"/>
    </source>
</evidence>
<keyword evidence="2 6" id="KW-0479">Metal-binding</keyword>
<evidence type="ECO:0000256" key="4">
    <source>
        <dbReference type="ARBA" id="ARBA00023004"/>
    </source>
</evidence>
<comment type="pathway">
    <text evidence="6">Cofactor biosynthesis; thiamine diphosphate biosynthesis.</text>
</comment>
<dbReference type="Pfam" id="PF01946">
    <property type="entry name" value="Thi4"/>
    <property type="match status" value="1"/>
</dbReference>
<feature type="binding site" description="in other chain" evidence="6">
    <location>
        <position position="35"/>
    </location>
    <ligand>
        <name>NAD(+)</name>
        <dbReference type="ChEBI" id="CHEBI:57540"/>
        <note>ligand shared between two adjacent protomers</note>
    </ligand>
</feature>
<dbReference type="EC" id="2.4.2.59" evidence="6"/>
<dbReference type="PANTHER" id="PTHR43422:SF3">
    <property type="entry name" value="THIAMINE THIAZOLE SYNTHASE"/>
    <property type="match status" value="1"/>
</dbReference>
<dbReference type="GO" id="GO:0005506">
    <property type="term" value="F:iron ion binding"/>
    <property type="evidence" value="ECO:0007669"/>
    <property type="project" value="UniProtKB-UniRule"/>
</dbReference>
<dbReference type="GeneID" id="33333857"/>
<dbReference type="PATRIC" id="fig|277988.4.peg.531"/>
<reference evidence="7 10" key="2">
    <citation type="submission" date="2016-04" db="EMBL/GenBank/DDBJ databases">
        <title>Complete genome sequence of Thermococcus thioreducens type strain OGL-20P.</title>
        <authorList>
            <person name="Oger P.M."/>
        </authorList>
    </citation>
    <scope>NUCLEOTIDE SEQUENCE [LARGE SCALE GENOMIC DNA]</scope>
    <source>
        <strain evidence="7 10">OGL-20P</strain>
    </source>
</reference>
<dbReference type="AlphaFoldDB" id="A0A0Q2RGE4"/>
<evidence type="ECO:0000256" key="2">
    <source>
        <dbReference type="ARBA" id="ARBA00022723"/>
    </source>
</evidence>
<dbReference type="PRINTS" id="PR00419">
    <property type="entry name" value="ADXRDTASE"/>
</dbReference>
<dbReference type="KEGG" id="ttd:A3L14_05500"/>
<feature type="binding site" evidence="6">
    <location>
        <position position="154"/>
    </location>
    <ligand>
        <name>Fe cation</name>
        <dbReference type="ChEBI" id="CHEBI:24875"/>
        <note>ligand shared between two adjacent protomers</note>
    </ligand>
</feature>
<feature type="binding site" evidence="6">
    <location>
        <begin position="152"/>
        <end position="154"/>
    </location>
    <ligand>
        <name>NAD(+)</name>
        <dbReference type="ChEBI" id="CHEBI:57540"/>
        <note>ligand shared between two adjacent protomers</note>
    </ligand>
</feature>
<dbReference type="InterPro" id="IPR002922">
    <property type="entry name" value="Thi4_fam"/>
</dbReference>
<gene>
    <name evidence="6" type="primary">thi4</name>
    <name evidence="7" type="ORF">A3L14_05500</name>
    <name evidence="8" type="ORF">AMR53_02505</name>
</gene>
<evidence type="ECO:0000256" key="5">
    <source>
        <dbReference type="ARBA" id="ARBA00023027"/>
    </source>
</evidence>
<evidence type="ECO:0000256" key="6">
    <source>
        <dbReference type="HAMAP-Rule" id="MF_00304"/>
    </source>
</evidence>
<dbReference type="PANTHER" id="PTHR43422">
    <property type="entry name" value="THIAMINE THIAZOLE SYNTHASE"/>
    <property type="match status" value="1"/>
</dbReference>
<dbReference type="EMBL" id="LIXN01000003">
    <property type="protein sequence ID" value="KQH83110.1"/>
    <property type="molecule type" value="Genomic_DNA"/>
</dbReference>
<feature type="binding site" description="in other chain" evidence="6">
    <location>
        <begin position="54"/>
        <end position="55"/>
    </location>
    <ligand>
        <name>NAD(+)</name>
        <dbReference type="ChEBI" id="CHEBI:57540"/>
        <note>ligand shared between two adjacent protomers</note>
    </ligand>
</feature>
<comment type="function">
    <text evidence="6">Involved in the biosynthesis of the thiazole moiety of thiamine. Catalyzes the conversion of NAD and glycine to adenosine diphosphate 5-(2-hydroxyethyl)-4-methylthiazole-2-carboxylate (ADT), an adenylated thiazole intermediate, using free sulfide as a source of sulfur.</text>
</comment>
<protein>
    <recommendedName>
        <fullName evidence="6">Thiamine thiazole synthase</fullName>
        <ecNumber evidence="6">2.4.2.59</ecNumber>
    </recommendedName>
</protein>
<dbReference type="GO" id="GO:0016853">
    <property type="term" value="F:isomerase activity"/>
    <property type="evidence" value="ECO:0007669"/>
    <property type="project" value="UniProtKB-KW"/>
</dbReference>
<dbReference type="Gene3D" id="3.50.50.60">
    <property type="entry name" value="FAD/NAD(P)-binding domain"/>
    <property type="match status" value="1"/>
</dbReference>
<evidence type="ECO:0000313" key="9">
    <source>
        <dbReference type="Proteomes" id="UP000051862"/>
    </source>
</evidence>
<feature type="binding site" description="in other chain" evidence="6">
    <location>
        <position position="216"/>
    </location>
    <ligand>
        <name>NAD(+)</name>
        <dbReference type="ChEBI" id="CHEBI:57540"/>
        <note>ligand shared between two adjacent protomers</note>
    </ligand>
</feature>
<organism evidence="8 9">
    <name type="scientific">Thermococcus thioreducens</name>
    <dbReference type="NCBI Taxonomy" id="277988"/>
    <lineage>
        <taxon>Archaea</taxon>
        <taxon>Methanobacteriati</taxon>
        <taxon>Methanobacteriota</taxon>
        <taxon>Thermococci</taxon>
        <taxon>Thermococcales</taxon>
        <taxon>Thermococcaceae</taxon>
        <taxon>Thermococcus</taxon>
    </lineage>
</organism>
<keyword evidence="4 6" id="KW-0408">Iron</keyword>
<keyword evidence="5 6" id="KW-0520">NAD</keyword>
<dbReference type="EMBL" id="CP015105">
    <property type="protein sequence ID" value="ASJ12380.1"/>
    <property type="molecule type" value="Genomic_DNA"/>
</dbReference>
<proteinExistence type="inferred from homology"/>
<comment type="cofactor">
    <cofactor evidence="6">
        <name>Fe(2+)</name>
        <dbReference type="ChEBI" id="CHEBI:29033"/>
    </cofactor>
</comment>
<keyword evidence="1 6" id="KW-0808">Transferase</keyword>
<feature type="binding site" description="in other chain" evidence="6">
    <location>
        <position position="126"/>
    </location>
    <ligand>
        <name>NAD(+)</name>
        <dbReference type="ChEBI" id="CHEBI:57540"/>
        <note>ligand shared between two adjacent protomers</note>
    </ligand>
</feature>
<comment type="catalytic activity">
    <reaction evidence="6">
        <text>hydrogen sulfide + glycine + NAD(+) = ADP-5-ethyl-4-methylthiazole-2-carboxylate + nicotinamide + 3 H2O + H(+)</text>
        <dbReference type="Rhea" id="RHEA:55704"/>
        <dbReference type="ChEBI" id="CHEBI:15377"/>
        <dbReference type="ChEBI" id="CHEBI:15378"/>
        <dbReference type="ChEBI" id="CHEBI:17154"/>
        <dbReference type="ChEBI" id="CHEBI:29919"/>
        <dbReference type="ChEBI" id="CHEBI:57305"/>
        <dbReference type="ChEBI" id="CHEBI:57540"/>
        <dbReference type="ChEBI" id="CHEBI:139151"/>
        <dbReference type="EC" id="2.4.2.59"/>
    </reaction>
</comment>
<evidence type="ECO:0000313" key="10">
    <source>
        <dbReference type="Proteomes" id="UP000250136"/>
    </source>
</evidence>
<feature type="binding site" description="in other chain" evidence="6">
    <location>
        <position position="169"/>
    </location>
    <ligand>
        <name>Fe cation</name>
        <dbReference type="ChEBI" id="CHEBI:24875"/>
        <note>ligand shared between two adjacent protomers</note>
    </ligand>
</feature>
<evidence type="ECO:0000256" key="3">
    <source>
        <dbReference type="ARBA" id="ARBA00022977"/>
    </source>
</evidence>
<dbReference type="HAMAP" id="MF_00304">
    <property type="entry name" value="Thi4"/>
    <property type="match status" value="1"/>
</dbReference>
<comment type="subunit">
    <text evidence="6">Homooctamer; tetramer of dimers.</text>
</comment>
<dbReference type="GO" id="GO:0009229">
    <property type="term" value="P:thiamine diphosphate biosynthetic process"/>
    <property type="evidence" value="ECO:0007669"/>
    <property type="project" value="UniProtKB-UniRule"/>
</dbReference>
<evidence type="ECO:0000256" key="1">
    <source>
        <dbReference type="ARBA" id="ARBA00022679"/>
    </source>
</evidence>
<keyword evidence="3 6" id="KW-0784">Thiamine biosynthesis</keyword>
<dbReference type="Proteomes" id="UP000051862">
    <property type="component" value="Unassembled WGS sequence"/>
</dbReference>
<accession>A0A0Q2RGE4</accession>
<dbReference type="UniPathway" id="UPA00060"/>
<comment type="caution">
    <text evidence="6">Lacks conserved residue(s) required for the propagation of feature annotation.</text>
</comment>
<comment type="similarity">
    <text evidence="6">Belongs to the THI4 family.</text>
</comment>